<comment type="caution">
    <text evidence="3">The sequence shown here is derived from an EMBL/GenBank/DDBJ whole genome shotgun (WGS) entry which is preliminary data.</text>
</comment>
<accession>A0AAD2FRI7</accession>
<evidence type="ECO:0000256" key="1">
    <source>
        <dbReference type="SAM" id="MobiDB-lite"/>
    </source>
</evidence>
<keyword evidence="4" id="KW-1185">Reference proteome</keyword>
<feature type="region of interest" description="Disordered" evidence="1">
    <location>
        <begin position="36"/>
        <end position="76"/>
    </location>
</feature>
<keyword evidence="2" id="KW-1133">Transmembrane helix</keyword>
<feature type="transmembrane region" description="Helical" evidence="2">
    <location>
        <begin position="12"/>
        <end position="32"/>
    </location>
</feature>
<evidence type="ECO:0000313" key="4">
    <source>
        <dbReference type="Proteomes" id="UP001295423"/>
    </source>
</evidence>
<evidence type="ECO:0000313" key="3">
    <source>
        <dbReference type="EMBL" id="CAJ1950560.1"/>
    </source>
</evidence>
<dbReference type="AlphaFoldDB" id="A0AAD2FRI7"/>
<gene>
    <name evidence="3" type="ORF">CYCCA115_LOCUS12642</name>
</gene>
<reference evidence="3" key="1">
    <citation type="submission" date="2023-08" db="EMBL/GenBank/DDBJ databases">
        <authorList>
            <person name="Audoor S."/>
            <person name="Bilcke G."/>
        </authorList>
    </citation>
    <scope>NUCLEOTIDE SEQUENCE</scope>
</reference>
<name>A0AAD2FRI7_9STRA</name>
<keyword evidence="2" id="KW-0812">Transmembrane</keyword>
<sequence>MSSLTQSEKKMYATALGAVAAAASAGLALYAFGPKKASPADGEAEKIDGDAETVETELSISPPELSEEEKKAKEEANAAALKRLKEKCAVKKSSQ</sequence>
<organism evidence="3 4">
    <name type="scientific">Cylindrotheca closterium</name>
    <dbReference type="NCBI Taxonomy" id="2856"/>
    <lineage>
        <taxon>Eukaryota</taxon>
        <taxon>Sar</taxon>
        <taxon>Stramenopiles</taxon>
        <taxon>Ochrophyta</taxon>
        <taxon>Bacillariophyta</taxon>
        <taxon>Bacillariophyceae</taxon>
        <taxon>Bacillariophycidae</taxon>
        <taxon>Bacillariales</taxon>
        <taxon>Bacillariaceae</taxon>
        <taxon>Cylindrotheca</taxon>
    </lineage>
</organism>
<evidence type="ECO:0000256" key="2">
    <source>
        <dbReference type="SAM" id="Phobius"/>
    </source>
</evidence>
<protein>
    <submittedName>
        <fullName evidence="3">Uncharacterized protein</fullName>
    </submittedName>
</protein>
<dbReference type="EMBL" id="CAKOGP040001770">
    <property type="protein sequence ID" value="CAJ1950560.1"/>
    <property type="molecule type" value="Genomic_DNA"/>
</dbReference>
<proteinExistence type="predicted"/>
<keyword evidence="2" id="KW-0472">Membrane</keyword>
<dbReference type="Proteomes" id="UP001295423">
    <property type="component" value="Unassembled WGS sequence"/>
</dbReference>